<dbReference type="EMBL" id="JWTB01000004">
    <property type="protein sequence ID" value="KIC69363.1"/>
    <property type="molecule type" value="Genomic_DNA"/>
</dbReference>
<dbReference type="Proteomes" id="UP000031196">
    <property type="component" value="Unassembled WGS sequence"/>
</dbReference>
<dbReference type="Pfam" id="PF06724">
    <property type="entry name" value="DUF1206"/>
    <property type="match status" value="3"/>
</dbReference>
<keyword evidence="1" id="KW-0812">Transmembrane</keyword>
<feature type="transmembrane region" description="Helical" evidence="1">
    <location>
        <begin position="154"/>
        <end position="175"/>
    </location>
</feature>
<sequence>MSDGESTLSQAADAVEEASNHKVLDVLARAGFAVMALLHIIVGVIAIAIALGHSGEAEATGAIAQLADNPWGPVVMWGCVVACLGLALWQASEATLRMRGEPRKVRIAKLISSGFLAIAYGSVGLSFAGFAVGLRGDSGDSTRDFSAALMDQPLGLWVLVAVGLTIIGIGVYFVVKGVSRGFKKEELFHFNGTRRGRVIDSLGAVGHVAKGVALGLTGLLFIIAAAKHSPEENTGLDGSLKALQGHPFGPTLLVAIGAGFIAYGIFALIRARFGRM</sequence>
<feature type="transmembrane region" description="Helical" evidence="1">
    <location>
        <begin position="246"/>
        <end position="269"/>
    </location>
</feature>
<dbReference type="RefSeq" id="WP_043449110.1">
    <property type="nucleotide sequence ID" value="NZ_JBFBKS010000001.1"/>
</dbReference>
<dbReference type="OrthoDB" id="4552598at2"/>
<proteinExistence type="predicted"/>
<evidence type="ECO:0000259" key="2">
    <source>
        <dbReference type="Pfam" id="PF06724"/>
    </source>
</evidence>
<name>A0A0B4ERL7_PSEPS</name>
<feature type="transmembrane region" description="Helical" evidence="1">
    <location>
        <begin position="110"/>
        <end position="134"/>
    </location>
</feature>
<evidence type="ECO:0000313" key="3">
    <source>
        <dbReference type="EMBL" id="KIC69363.1"/>
    </source>
</evidence>
<feature type="domain" description="DUF1206" evidence="2">
    <location>
        <begin position="30"/>
        <end position="95"/>
    </location>
</feature>
<reference evidence="3 4" key="1">
    <citation type="submission" date="2014-12" db="EMBL/GenBank/DDBJ databases">
        <title>Genome sequencing of Arthrobacter phenanthrenivorans SWC37.</title>
        <authorList>
            <person name="Tan P.W."/>
            <person name="Chan K.-G."/>
        </authorList>
    </citation>
    <scope>NUCLEOTIDE SEQUENCE [LARGE SCALE GENOMIC DNA]</scope>
    <source>
        <strain evidence="3 4">SWC37</strain>
    </source>
</reference>
<feature type="domain" description="DUF1206" evidence="2">
    <location>
        <begin position="116"/>
        <end position="180"/>
    </location>
</feature>
<evidence type="ECO:0000256" key="1">
    <source>
        <dbReference type="SAM" id="Phobius"/>
    </source>
</evidence>
<protein>
    <recommendedName>
        <fullName evidence="2">DUF1206 domain-containing protein</fullName>
    </recommendedName>
</protein>
<evidence type="ECO:0000313" key="4">
    <source>
        <dbReference type="Proteomes" id="UP000031196"/>
    </source>
</evidence>
<gene>
    <name evidence="3" type="ORF">RM50_01275</name>
</gene>
<feature type="transmembrane region" description="Helical" evidence="1">
    <location>
        <begin position="30"/>
        <end position="51"/>
    </location>
</feature>
<organism evidence="3 4">
    <name type="scientific">Pseudarthrobacter phenanthrenivorans</name>
    <name type="common">Arthrobacter phenanthrenivorans</name>
    <dbReference type="NCBI Taxonomy" id="361575"/>
    <lineage>
        <taxon>Bacteria</taxon>
        <taxon>Bacillati</taxon>
        <taxon>Actinomycetota</taxon>
        <taxon>Actinomycetes</taxon>
        <taxon>Micrococcales</taxon>
        <taxon>Micrococcaceae</taxon>
        <taxon>Pseudarthrobacter</taxon>
    </lineage>
</organism>
<dbReference type="InterPro" id="IPR009597">
    <property type="entry name" value="DUF1206"/>
</dbReference>
<comment type="caution">
    <text evidence="3">The sequence shown here is derived from an EMBL/GenBank/DDBJ whole genome shotgun (WGS) entry which is preliminary data.</text>
</comment>
<dbReference type="AlphaFoldDB" id="A0A0B4ERL7"/>
<keyword evidence="1" id="KW-0472">Membrane</keyword>
<feature type="transmembrane region" description="Helical" evidence="1">
    <location>
        <begin position="204"/>
        <end position="226"/>
    </location>
</feature>
<accession>A0A0B4ERL7</accession>
<feature type="domain" description="DUF1206" evidence="2">
    <location>
        <begin position="205"/>
        <end position="273"/>
    </location>
</feature>
<keyword evidence="1" id="KW-1133">Transmembrane helix</keyword>
<feature type="transmembrane region" description="Helical" evidence="1">
    <location>
        <begin position="71"/>
        <end position="89"/>
    </location>
</feature>